<sequence>MIFLLTKAITEPFTKRSVTWLLGLLLVSTASPLGQAEGEKRKHWAFQ</sequence>
<gene>
    <name evidence="1" type="ORF">METZ01_LOCUS101235</name>
</gene>
<accession>A0A381W7Y4</accession>
<evidence type="ECO:0000313" key="1">
    <source>
        <dbReference type="EMBL" id="SVA48381.1"/>
    </source>
</evidence>
<dbReference type="EMBL" id="UINC01010918">
    <property type="protein sequence ID" value="SVA48381.1"/>
    <property type="molecule type" value="Genomic_DNA"/>
</dbReference>
<protein>
    <submittedName>
        <fullName evidence="1">Uncharacterized protein</fullName>
    </submittedName>
</protein>
<feature type="non-terminal residue" evidence="1">
    <location>
        <position position="47"/>
    </location>
</feature>
<dbReference type="AlphaFoldDB" id="A0A381W7Y4"/>
<organism evidence="1">
    <name type="scientific">marine metagenome</name>
    <dbReference type="NCBI Taxonomy" id="408172"/>
    <lineage>
        <taxon>unclassified sequences</taxon>
        <taxon>metagenomes</taxon>
        <taxon>ecological metagenomes</taxon>
    </lineage>
</organism>
<proteinExistence type="predicted"/>
<reference evidence="1" key="1">
    <citation type="submission" date="2018-05" db="EMBL/GenBank/DDBJ databases">
        <authorList>
            <person name="Lanie J.A."/>
            <person name="Ng W.-L."/>
            <person name="Kazmierczak K.M."/>
            <person name="Andrzejewski T.M."/>
            <person name="Davidsen T.M."/>
            <person name="Wayne K.J."/>
            <person name="Tettelin H."/>
            <person name="Glass J.I."/>
            <person name="Rusch D."/>
            <person name="Podicherti R."/>
            <person name="Tsui H.-C.T."/>
            <person name="Winkler M.E."/>
        </authorList>
    </citation>
    <scope>NUCLEOTIDE SEQUENCE</scope>
</reference>
<name>A0A381W7Y4_9ZZZZ</name>